<dbReference type="InterPro" id="IPR019835">
    <property type="entry name" value="SWIB_domain"/>
</dbReference>
<feature type="region of interest" description="Disordered" evidence="1">
    <location>
        <begin position="1"/>
        <end position="38"/>
    </location>
</feature>
<dbReference type="STRING" id="91928.A0A0D2AV12"/>
<dbReference type="GeneID" id="27338580"/>
<feature type="compositionally biased region" description="Acidic residues" evidence="1">
    <location>
        <begin position="182"/>
        <end position="191"/>
    </location>
</feature>
<dbReference type="SMART" id="SM00151">
    <property type="entry name" value="SWIB"/>
    <property type="match status" value="1"/>
</dbReference>
<dbReference type="Gene3D" id="1.10.245.10">
    <property type="entry name" value="SWIB/MDM2 domain"/>
    <property type="match status" value="1"/>
</dbReference>
<dbReference type="OrthoDB" id="10263741at2759"/>
<protein>
    <recommendedName>
        <fullName evidence="2">DM2 domain-containing protein</fullName>
    </recommendedName>
</protein>
<dbReference type="AlphaFoldDB" id="A0A0D2AV12"/>
<dbReference type="VEuPathDB" id="FungiDB:PV08_11497"/>
<evidence type="ECO:0000259" key="2">
    <source>
        <dbReference type="PROSITE" id="PS51925"/>
    </source>
</evidence>
<accession>A0A0D2AV12</accession>
<feature type="compositionally biased region" description="Polar residues" evidence="1">
    <location>
        <begin position="1"/>
        <end position="17"/>
    </location>
</feature>
<dbReference type="Pfam" id="PF02201">
    <property type="entry name" value="SWIB"/>
    <property type="match status" value="1"/>
</dbReference>
<dbReference type="SUPFAM" id="SSF47592">
    <property type="entry name" value="SWIB/MDM2 domain"/>
    <property type="match status" value="1"/>
</dbReference>
<keyword evidence="4" id="KW-1185">Reference proteome</keyword>
<dbReference type="EMBL" id="KN847500">
    <property type="protein sequence ID" value="KIW10533.1"/>
    <property type="molecule type" value="Genomic_DNA"/>
</dbReference>
<dbReference type="HOGENOM" id="CLU_023529_2_0_1"/>
<organism evidence="3 4">
    <name type="scientific">Exophiala spinifera</name>
    <dbReference type="NCBI Taxonomy" id="91928"/>
    <lineage>
        <taxon>Eukaryota</taxon>
        <taxon>Fungi</taxon>
        <taxon>Dikarya</taxon>
        <taxon>Ascomycota</taxon>
        <taxon>Pezizomycotina</taxon>
        <taxon>Eurotiomycetes</taxon>
        <taxon>Chaetothyriomycetidae</taxon>
        <taxon>Chaetothyriales</taxon>
        <taxon>Herpotrichiellaceae</taxon>
        <taxon>Exophiala</taxon>
    </lineage>
</organism>
<dbReference type="Proteomes" id="UP000053328">
    <property type="component" value="Unassembled WGS sequence"/>
</dbReference>
<dbReference type="PANTHER" id="PTHR13844">
    <property type="entry name" value="SWI/SNF-RELATED MATRIX-ASSOCIATED ACTIN-DEPENDENT REGULATOR OF CHROMATIN SUBFAMILY D"/>
    <property type="match status" value="1"/>
</dbReference>
<evidence type="ECO:0000256" key="1">
    <source>
        <dbReference type="SAM" id="MobiDB-lite"/>
    </source>
</evidence>
<dbReference type="InterPro" id="IPR003121">
    <property type="entry name" value="SWIB_MDM2_domain"/>
</dbReference>
<reference evidence="3 4" key="1">
    <citation type="submission" date="2015-01" db="EMBL/GenBank/DDBJ databases">
        <title>The Genome Sequence of Exophiala spinifera CBS89968.</title>
        <authorList>
            <consortium name="The Broad Institute Genomics Platform"/>
            <person name="Cuomo C."/>
            <person name="de Hoog S."/>
            <person name="Gorbushina A."/>
            <person name="Stielow B."/>
            <person name="Teixiera M."/>
            <person name="Abouelleil A."/>
            <person name="Chapman S.B."/>
            <person name="Priest M."/>
            <person name="Young S.K."/>
            <person name="Wortman J."/>
            <person name="Nusbaum C."/>
            <person name="Birren B."/>
        </authorList>
    </citation>
    <scope>NUCLEOTIDE SEQUENCE [LARGE SCALE GENOMIC DNA]</scope>
    <source>
        <strain evidence="3 4">CBS 89968</strain>
    </source>
</reference>
<name>A0A0D2AV12_9EURO</name>
<dbReference type="CDD" id="cd10568">
    <property type="entry name" value="SWIB_like"/>
    <property type="match status" value="1"/>
</dbReference>
<feature type="domain" description="DM2" evidence="2">
    <location>
        <begin position="274"/>
        <end position="351"/>
    </location>
</feature>
<dbReference type="PROSITE" id="PS51925">
    <property type="entry name" value="SWIB_MDM2"/>
    <property type="match status" value="1"/>
</dbReference>
<gene>
    <name evidence="3" type="ORF">PV08_11497</name>
</gene>
<evidence type="ECO:0000313" key="4">
    <source>
        <dbReference type="Proteomes" id="UP000053328"/>
    </source>
</evidence>
<feature type="region of interest" description="Disordered" evidence="1">
    <location>
        <begin position="180"/>
        <end position="206"/>
    </location>
</feature>
<proteinExistence type="predicted"/>
<sequence>MNPQMNYRQYAQPQGRTPQARRPVAYPGGAPNPMVAAQQAAQREQAAIMEAQAKQRIAAADHQRAQRIARKPTDLDLPDSLEEIVIGDGVQQYNALREAEKRLDAIMMRKRLEYMDSASRNTKHFKTMRIWVSNTVEDQFWQTEWPEGDTFRLEDIKTPTYRVRIHGMLLEYKEDDISYRSDDEDEDEVEGESSSPKKKKPKTKTLIDPPSRPFGWFWKDMHVEFEGQNPDYTLDENVTVNWKKTPESADVDTIYFKRRGDHNQNITICLTRDEQPERFRLSKALADALDMEEADRAEVVMGLWEYVKFFNLQEDDERRTIRCDNNLRQIFGTDTIFFPQVPERILAHLHPLPPVKLHFTIRVDEEFHKNPEPTVYDVQVMVEDPLRALVIKNTNSPENIARNREISRINDEIAVLMQAIRHSKARWKFFTAMAKDPIGTTQKWLASQKRDLSVILGEPEKGDVAGLEFMTEVWDSDIVREAVRYRLAKMDVGGGSRA</sequence>
<evidence type="ECO:0000313" key="3">
    <source>
        <dbReference type="EMBL" id="KIW10533.1"/>
    </source>
</evidence>
<dbReference type="RefSeq" id="XP_016230749.1">
    <property type="nucleotide sequence ID" value="XM_016385805.1"/>
</dbReference>
<dbReference type="InterPro" id="IPR036885">
    <property type="entry name" value="SWIB_MDM2_dom_sf"/>
</dbReference>